<evidence type="ECO:0008006" key="3">
    <source>
        <dbReference type="Google" id="ProtNLM"/>
    </source>
</evidence>
<dbReference type="Proteomes" id="UP001433268">
    <property type="component" value="Unassembled WGS sequence"/>
</dbReference>
<sequence length="669" mass="74699">MPGLPLEVWSNIASNFQLQPLDLGDYAPNSTFLATQACLRNICLTSHTLAAAAQPWLYRSIILYPDPEYPSKGPKSFVQLLRTLATSPSLRLHIRHFACALKLWPTERDGCQDERKLVHQEWQAVRDVFEDLPPAEKRLFVQAALLEPSSQVPAPQIWPYARHLETGVVVGGIKGWNSDPQAPQKLLAILLCFTPRLQTLLLQVSPLADSPMRPFSDLLQYFPTQGSGDQSPVLPLLSTIRLQPDRITTTREPWTGVQFCQDFLEHLPSLRRLDLWKSWCTRNTDQQPDPKWASNLEDINIALKAPLGDIACFVEQATALRTLRVDCMTLPLAFSVQRPRRDLNKALQQRAGTLERLRLTGMAGAFRGQGQASGASHTFPTCPSACARVRRTPLSVHDPYPSEPLQLVAAVEQTASPFPARAVTVLAKYSCLDHSPSGDAFALLHMNSPRIVVDDVAQCPAPELPLRPTKRVTHIRVSGDPDLLKRREEEDGFDFVTVPPVGRGRAEVVWELSPARLARKLGRADEAVQEKLLRFLRPGDVYRITPSSHLRICWWTFGSLEGGDEEGPGEKGEKRKKKNRKVARWTLPDDLPLVRAPGMDETEDVARRLRDLVDLHDVNHLSSRSAVEGEERPVVRDMRAEGWVFGEPEAGLTMVAAEDQGAAVFTITE</sequence>
<evidence type="ECO:0000313" key="2">
    <source>
        <dbReference type="Proteomes" id="UP001433268"/>
    </source>
</evidence>
<comment type="caution">
    <text evidence="1">The sequence shown here is derived from an EMBL/GenBank/DDBJ whole genome shotgun (WGS) entry which is preliminary data.</text>
</comment>
<gene>
    <name evidence="1" type="ORF">PG997_001377</name>
</gene>
<reference evidence="1 2" key="1">
    <citation type="submission" date="2023-01" db="EMBL/GenBank/DDBJ databases">
        <title>Analysis of 21 Apiospora genomes using comparative genomics revels a genus with tremendous synthesis potential of carbohydrate active enzymes and secondary metabolites.</title>
        <authorList>
            <person name="Sorensen T."/>
        </authorList>
    </citation>
    <scope>NUCLEOTIDE SEQUENCE [LARGE SCALE GENOMIC DNA]</scope>
    <source>
        <strain evidence="1 2">CBS 114990</strain>
    </source>
</reference>
<proteinExistence type="predicted"/>
<accession>A0ABR1XDC9</accession>
<evidence type="ECO:0000313" key="1">
    <source>
        <dbReference type="EMBL" id="KAK8094692.1"/>
    </source>
</evidence>
<dbReference type="GeneID" id="92038752"/>
<protein>
    <recommendedName>
        <fullName evidence="3">F-box domain-containing protein</fullName>
    </recommendedName>
</protein>
<dbReference type="RefSeq" id="XP_066675465.1">
    <property type="nucleotide sequence ID" value="XM_066805692.1"/>
</dbReference>
<keyword evidence="2" id="KW-1185">Reference proteome</keyword>
<dbReference type="EMBL" id="JAQQWN010000002">
    <property type="protein sequence ID" value="KAK8094692.1"/>
    <property type="molecule type" value="Genomic_DNA"/>
</dbReference>
<organism evidence="1 2">
    <name type="scientific">Apiospora hydei</name>
    <dbReference type="NCBI Taxonomy" id="1337664"/>
    <lineage>
        <taxon>Eukaryota</taxon>
        <taxon>Fungi</taxon>
        <taxon>Dikarya</taxon>
        <taxon>Ascomycota</taxon>
        <taxon>Pezizomycotina</taxon>
        <taxon>Sordariomycetes</taxon>
        <taxon>Xylariomycetidae</taxon>
        <taxon>Amphisphaeriales</taxon>
        <taxon>Apiosporaceae</taxon>
        <taxon>Apiospora</taxon>
    </lineage>
</organism>
<name>A0ABR1XDC9_9PEZI</name>